<dbReference type="PANTHER" id="PTHR37841">
    <property type="entry name" value="GLR2918 PROTEIN"/>
    <property type="match status" value="1"/>
</dbReference>
<feature type="non-terminal residue" evidence="1">
    <location>
        <position position="795"/>
    </location>
</feature>
<dbReference type="Proteomes" id="UP000189114">
    <property type="component" value="Unassembled WGS sequence"/>
</dbReference>
<protein>
    <recommendedName>
        <fullName evidence="3">WG repeat-containing protein</fullName>
    </recommendedName>
</protein>
<accession>A0A1V3KD10</accession>
<evidence type="ECO:0000313" key="2">
    <source>
        <dbReference type="Proteomes" id="UP000189114"/>
    </source>
</evidence>
<name>A0A1V3KD10_9PAST</name>
<comment type="caution">
    <text evidence="1">The sequence shown here is derived from an EMBL/GenBank/DDBJ whole genome shotgun (WGS) entry which is preliminary data.</text>
</comment>
<reference evidence="2" key="1">
    <citation type="submission" date="2016-10" db="EMBL/GenBank/DDBJ databases">
        <title>Rodentibacter gen. nov. and new species.</title>
        <authorList>
            <person name="Christensen H."/>
        </authorList>
    </citation>
    <scope>NUCLEOTIDE SEQUENCE [LARGE SCALE GENOMIC DNA]</scope>
    <source>
        <strain evidence="2">Ppn152</strain>
    </source>
</reference>
<dbReference type="EMBL" id="MLAE01000127">
    <property type="protein sequence ID" value="OOF74307.1"/>
    <property type="molecule type" value="Genomic_DNA"/>
</dbReference>
<gene>
    <name evidence="1" type="ORF">BKG96_11155</name>
</gene>
<organism evidence="1 2">
    <name type="scientific">Rodentibacter caecimuris</name>
    <dbReference type="NCBI Taxonomy" id="1796644"/>
    <lineage>
        <taxon>Bacteria</taxon>
        <taxon>Pseudomonadati</taxon>
        <taxon>Pseudomonadota</taxon>
        <taxon>Gammaproteobacteria</taxon>
        <taxon>Pasteurellales</taxon>
        <taxon>Pasteurellaceae</taxon>
        <taxon>Rodentibacter</taxon>
    </lineage>
</organism>
<dbReference type="InterPro" id="IPR032774">
    <property type="entry name" value="WG_beta_rep"/>
</dbReference>
<dbReference type="Pfam" id="PF14903">
    <property type="entry name" value="WG_beta_rep"/>
    <property type="match status" value="5"/>
</dbReference>
<proteinExistence type="predicted"/>
<dbReference type="PANTHER" id="PTHR37841:SF1">
    <property type="entry name" value="DUF3298 DOMAIN-CONTAINING PROTEIN"/>
    <property type="match status" value="1"/>
</dbReference>
<sequence length="795" mass="92444">MKNTIAKLSLPFLCFYLAACDTVDSITEPSLDEQKVNVLAQVEQCHQLQSSRLSEQKRFIEECQKPLISKLANIENQLYRKAHGAEYSHLEPYETGYWYGVKNNRIGILDNQGQVVIEPKYKNMGILRTEPNYNSYLYYSKNTLPDPIRHYFNISRLPEINYFYPVVYFADEQDNWGAINIETKEVVIPFKYQKADYDVGSGYVELIERDLKNGEEISRVLVNKQGEIVLEPRLYDQYSFLGEGYIQVQKDQKYGIVKNNREIIPTISEKEFEFYEGLLIIDRWRTGETRIYSPEGTLIELPENYRLIDGFSKDSQVMSVINDKNQQYSIWTKSGKKLFDHLLRAQIVGNQYIKISKGKNLAFYENYKSALLDLNGNMVLDYKYTEFNAVDIRNNPPLIETRLIDDLGILDSDLKELIPVTFQRISYNSNEDEFSVATHNDLEGIYSTTGKVIFEPIYERIDNSYYSPVRIVTKGDKVALFSLSGKPITDFHYENDKTKILNNDKLKEFFPDGAIIVKQGDAVGIINNAGQTVLPFEYQDLDFIDDYQVFRFKQKDKWGLIAPTGEVIIAAQYDDLNMHSPDKYLVRIDKKSGAINLKGEIIIPIDYDWVYSLRKSDYSDKLEKETSRFFSVAKNELWGVWDVVENKQIISNSFPSENFYVGQDEFTNIYRNRNIIANREGRSSAIYTQRQRDNQEQYGFVSVEPITISESALVSGKRDYKKLVDYFYQVESNNLKKSAQLEKNISEFYSDDVSSLTVLFDDYINHLKEMKNDIENLKITNPEVKYLINQFLAYN</sequence>
<dbReference type="AlphaFoldDB" id="A0A1V3KD10"/>
<evidence type="ECO:0000313" key="1">
    <source>
        <dbReference type="EMBL" id="OOF74307.1"/>
    </source>
</evidence>
<evidence type="ECO:0008006" key="3">
    <source>
        <dbReference type="Google" id="ProtNLM"/>
    </source>
</evidence>
<dbReference type="RefSeq" id="WP_077587484.1">
    <property type="nucleotide sequence ID" value="NZ_MLAE01000127.1"/>
</dbReference>